<protein>
    <submittedName>
        <fullName evidence="2">Uncharacterized protein</fullName>
    </submittedName>
</protein>
<accession>A0A7G9GG07</accession>
<evidence type="ECO:0000256" key="1">
    <source>
        <dbReference type="SAM" id="SignalP"/>
    </source>
</evidence>
<dbReference type="AlphaFoldDB" id="A0A7G9GG07"/>
<evidence type="ECO:0000313" key="3">
    <source>
        <dbReference type="Proteomes" id="UP000515860"/>
    </source>
</evidence>
<reference evidence="2 3" key="1">
    <citation type="submission" date="2020-08" db="EMBL/GenBank/DDBJ databases">
        <authorList>
            <person name="Liu C."/>
            <person name="Sun Q."/>
        </authorList>
    </citation>
    <scope>NUCLEOTIDE SEQUENCE [LARGE SCALE GENOMIC DNA]</scope>
    <source>
        <strain evidence="2 3">NSJ-29</strain>
    </source>
</reference>
<proteinExistence type="predicted"/>
<keyword evidence="1" id="KW-0732">Signal</keyword>
<dbReference type="Proteomes" id="UP000515860">
    <property type="component" value="Chromosome"/>
</dbReference>
<gene>
    <name evidence="2" type="ORF">H9Q79_05470</name>
</gene>
<name>A0A7G9GG07_9FIRM</name>
<organism evidence="2 3">
    <name type="scientific">Wansuia hejianensis</name>
    <dbReference type="NCBI Taxonomy" id="2763667"/>
    <lineage>
        <taxon>Bacteria</taxon>
        <taxon>Bacillati</taxon>
        <taxon>Bacillota</taxon>
        <taxon>Clostridia</taxon>
        <taxon>Lachnospirales</taxon>
        <taxon>Lachnospiraceae</taxon>
        <taxon>Wansuia</taxon>
    </lineage>
</organism>
<dbReference type="KEGG" id="whj:H9Q79_05470"/>
<evidence type="ECO:0000313" key="2">
    <source>
        <dbReference type="EMBL" id="QNM09739.1"/>
    </source>
</evidence>
<dbReference type="EMBL" id="CP060635">
    <property type="protein sequence ID" value="QNM09739.1"/>
    <property type="molecule type" value="Genomic_DNA"/>
</dbReference>
<feature type="signal peptide" evidence="1">
    <location>
        <begin position="1"/>
        <end position="23"/>
    </location>
</feature>
<sequence length="175" mass="18839">MKKRKWLTAAVFVAAVLMTAANAAAYLTDFDTASNGFCFGSNIIISKEEFQTPEIGAVTSKTPRAKNTGTVDSYVRAYIALSDSRAGQYLEYRTGGNSGISGNGWELSETDGYYYYKDVLQPGDETEPLFTGIRLLTGLPAGLADITIDIYFESVQAVGPGADCAQNAFKKLQGK</sequence>
<keyword evidence="3" id="KW-1185">Reference proteome</keyword>
<dbReference type="RefSeq" id="WP_118643622.1">
    <property type="nucleotide sequence ID" value="NZ_CP060635.1"/>
</dbReference>
<feature type="chain" id="PRO_5029010743" evidence="1">
    <location>
        <begin position="24"/>
        <end position="175"/>
    </location>
</feature>